<name>A0A1W6L6J0_9BURK</name>
<accession>A0A1W6L6J0</accession>
<organism evidence="2 3">
    <name type="scientific">Piscinibacter gummiphilus</name>
    <dbReference type="NCBI Taxonomy" id="946333"/>
    <lineage>
        <taxon>Bacteria</taxon>
        <taxon>Pseudomonadati</taxon>
        <taxon>Pseudomonadota</taxon>
        <taxon>Betaproteobacteria</taxon>
        <taxon>Burkholderiales</taxon>
        <taxon>Sphaerotilaceae</taxon>
        <taxon>Piscinibacter</taxon>
    </lineage>
</organism>
<dbReference type="AlphaFoldDB" id="A0A1W6L6J0"/>
<dbReference type="SUPFAM" id="SSF51735">
    <property type="entry name" value="NAD(P)-binding Rossmann-fold domains"/>
    <property type="match status" value="1"/>
</dbReference>
<keyword evidence="2" id="KW-0969">Cilium</keyword>
<dbReference type="PANTHER" id="PTHR37850:SF3">
    <property type="entry name" value="BLR7815 PROTEIN"/>
    <property type="match status" value="1"/>
</dbReference>
<evidence type="ECO:0000259" key="1">
    <source>
        <dbReference type="SMART" id="SM00858"/>
    </source>
</evidence>
<evidence type="ECO:0000313" key="2">
    <source>
        <dbReference type="EMBL" id="ARN19873.1"/>
    </source>
</evidence>
<dbReference type="EMBL" id="CP015118">
    <property type="protein sequence ID" value="ARN19873.1"/>
    <property type="molecule type" value="Genomic_DNA"/>
</dbReference>
<dbReference type="InterPro" id="IPR036291">
    <property type="entry name" value="NAD(P)-bd_dom_sf"/>
</dbReference>
<dbReference type="PANTHER" id="PTHR37850">
    <property type="entry name" value="STRU PROTEIN"/>
    <property type="match status" value="1"/>
</dbReference>
<dbReference type="KEGG" id="rgu:A4W93_08080"/>
<dbReference type="InterPro" id="IPR048423">
    <property type="entry name" value="DRL_cat"/>
</dbReference>
<reference evidence="2 3" key="1">
    <citation type="submission" date="2016-04" db="EMBL/GenBank/DDBJ databases">
        <title>Complete genome sequence of natural rubber-degrading, novel Gram-negative bacterium, Rhizobacter gummiphilus strain NS21.</title>
        <authorList>
            <person name="Tabata M."/>
            <person name="Kasai D."/>
            <person name="Fukuda M."/>
        </authorList>
    </citation>
    <scope>NUCLEOTIDE SEQUENCE [LARGE SCALE GENOMIC DNA]</scope>
    <source>
        <strain evidence="2 3">NS21</strain>
    </source>
</reference>
<proteinExistence type="predicted"/>
<dbReference type="CDD" id="cd11616">
    <property type="entry name" value="SAF_DH_OX_like"/>
    <property type="match status" value="1"/>
</dbReference>
<gene>
    <name evidence="2" type="ORF">A4W93_08080</name>
</gene>
<evidence type="ECO:0000313" key="3">
    <source>
        <dbReference type="Proteomes" id="UP000193427"/>
    </source>
</evidence>
<dbReference type="OrthoDB" id="9777844at2"/>
<protein>
    <submittedName>
        <fullName evidence="2">Flagellar biosynthesis protein FlgA</fullName>
    </submittedName>
</protein>
<keyword evidence="2" id="KW-0282">Flagellum</keyword>
<dbReference type="Pfam" id="PF21135">
    <property type="entry name" value="DRL_cat"/>
    <property type="match status" value="1"/>
</dbReference>
<keyword evidence="3" id="KW-1185">Reference proteome</keyword>
<dbReference type="Gene3D" id="3.40.50.720">
    <property type="entry name" value="NAD(P)-binding Rossmann-like Domain"/>
    <property type="match status" value="1"/>
</dbReference>
<dbReference type="SMART" id="SM00858">
    <property type="entry name" value="SAF"/>
    <property type="match status" value="1"/>
</dbReference>
<sequence>MNHLTYFASATRPAETCVVGSGGFGRSFLAQARRIPLVNARVAVDREAAIAVAALHSIGIPAEQIAVCTTRTEAVAAWDRGQYIAAADVALLTDLPLDLLIEATGHPEAGARHARLAIEAGWHVALASKEVDSVIGPELARQAQARGKVVTPVDGDQPSLLIGLITWAQTLGLEIVAAGKSSEYDFVFDAAAESIDSNGRTAAVPGFGALWDLADGHVPSLAAARSTACAALPQRAVPDLCELQVVANSTGLAPDTPALHAPIARITEVPTMFAPVSEGGIMEKAASLDVFHCLRAPGEVSLAGGVFVIVRCDDAETWDLLLGKGHVLSRDGRRAMMYIPRHLLGLEAATSVLDAVVHARSTGAQQPRPTLDLVVRATRNLLAGSVLEMGGHHHSIDGTAAELVPAAPLGAGVPVPFYLAANRRLVRDVAAGQAICFDDIEVEAHSELLALRRQQDAAFFPG</sequence>
<dbReference type="InterPro" id="IPR013974">
    <property type="entry name" value="SAF"/>
</dbReference>
<dbReference type="RefSeq" id="WP_085750142.1">
    <property type="nucleotide sequence ID" value="NZ_BSPR01000008.1"/>
</dbReference>
<keyword evidence="2" id="KW-0966">Cell projection</keyword>
<feature type="domain" description="SAF" evidence="1">
    <location>
        <begin position="372"/>
        <end position="441"/>
    </location>
</feature>
<dbReference type="STRING" id="946333.A4W93_08080"/>
<dbReference type="Proteomes" id="UP000193427">
    <property type="component" value="Chromosome"/>
</dbReference>